<dbReference type="GO" id="GO:0044205">
    <property type="term" value="P:'de novo' UMP biosynthetic process"/>
    <property type="evidence" value="ECO:0007669"/>
    <property type="project" value="UniProtKB-UniRule"/>
</dbReference>
<evidence type="ECO:0000256" key="3">
    <source>
        <dbReference type="ARBA" id="ARBA00022793"/>
    </source>
</evidence>
<dbReference type="SUPFAM" id="SSF51366">
    <property type="entry name" value="Ribulose-phoshate binding barrel"/>
    <property type="match status" value="1"/>
</dbReference>
<gene>
    <name evidence="7" type="primary">pyrF</name>
    <name evidence="9" type="ORF">BK816_04360</name>
</gene>
<evidence type="ECO:0000256" key="4">
    <source>
        <dbReference type="ARBA" id="ARBA00022975"/>
    </source>
</evidence>
<name>A0A1D9MJZ3_9ACTO</name>
<dbReference type="EMBL" id="CP017812">
    <property type="protein sequence ID" value="AOZ72624.1"/>
    <property type="molecule type" value="Genomic_DNA"/>
</dbReference>
<dbReference type="PANTHER" id="PTHR43375">
    <property type="entry name" value="OROTIDINE 5'-PHOSPHATE DECARBOXYLASE"/>
    <property type="match status" value="1"/>
</dbReference>
<dbReference type="InterPro" id="IPR001754">
    <property type="entry name" value="OMPdeCOase_dom"/>
</dbReference>
<dbReference type="EC" id="4.1.1.23" evidence="7"/>
<keyword evidence="4 7" id="KW-0665">Pyrimidine biosynthesis</keyword>
<dbReference type="GO" id="GO:0006207">
    <property type="term" value="P:'de novo' pyrimidine nucleobase biosynthetic process"/>
    <property type="evidence" value="ECO:0007669"/>
    <property type="project" value="InterPro"/>
</dbReference>
<dbReference type="KEGG" id="avu:BK816_04360"/>
<organism evidence="9 10">
    <name type="scientific">Boudabousia tangfeifanii</name>
    <dbReference type="NCBI Taxonomy" id="1912795"/>
    <lineage>
        <taxon>Bacteria</taxon>
        <taxon>Bacillati</taxon>
        <taxon>Actinomycetota</taxon>
        <taxon>Actinomycetes</taxon>
        <taxon>Actinomycetales</taxon>
        <taxon>Actinomycetaceae</taxon>
        <taxon>Boudabousia</taxon>
    </lineage>
</organism>
<dbReference type="AlphaFoldDB" id="A0A1D9MJZ3"/>
<dbReference type="Proteomes" id="UP000176288">
    <property type="component" value="Chromosome"/>
</dbReference>
<keyword evidence="5 7" id="KW-0456">Lyase</keyword>
<feature type="active site" description="Proton donor" evidence="7">
    <location>
        <position position="103"/>
    </location>
</feature>
<keyword evidence="3 7" id="KW-0210">Decarboxylase</keyword>
<proteinExistence type="inferred from homology"/>
<evidence type="ECO:0000256" key="7">
    <source>
        <dbReference type="HAMAP-Rule" id="MF_01215"/>
    </source>
</evidence>
<evidence type="ECO:0000256" key="1">
    <source>
        <dbReference type="ARBA" id="ARBA00004861"/>
    </source>
</evidence>
<comment type="similarity">
    <text evidence="2 7">Belongs to the OMP decarboxylase family. Type 2 subfamily.</text>
</comment>
<dbReference type="InterPro" id="IPR013785">
    <property type="entry name" value="Aldolase_TIM"/>
</dbReference>
<dbReference type="Gene3D" id="3.20.20.70">
    <property type="entry name" value="Aldolase class I"/>
    <property type="match status" value="1"/>
</dbReference>
<dbReference type="CDD" id="cd04725">
    <property type="entry name" value="OMP_decarboxylase_like"/>
    <property type="match status" value="1"/>
</dbReference>
<comment type="catalytic activity">
    <reaction evidence="6 7">
        <text>orotidine 5'-phosphate + H(+) = UMP + CO2</text>
        <dbReference type="Rhea" id="RHEA:11596"/>
        <dbReference type="ChEBI" id="CHEBI:15378"/>
        <dbReference type="ChEBI" id="CHEBI:16526"/>
        <dbReference type="ChEBI" id="CHEBI:57538"/>
        <dbReference type="ChEBI" id="CHEBI:57865"/>
        <dbReference type="EC" id="4.1.1.23"/>
    </reaction>
</comment>
<comment type="pathway">
    <text evidence="1 7">Pyrimidine metabolism; UMP biosynthesis via de novo pathway; UMP from orotate: step 2/2.</text>
</comment>
<dbReference type="NCBIfam" id="TIGR02127">
    <property type="entry name" value="pyrF_sub2"/>
    <property type="match status" value="1"/>
</dbReference>
<protein>
    <recommendedName>
        <fullName evidence="7">Orotidine 5'-phosphate decarboxylase</fullName>
        <ecNumber evidence="7">4.1.1.23</ecNumber>
    </recommendedName>
    <alternativeName>
        <fullName evidence="7">OMP decarboxylase</fullName>
        <shortName evidence="7">OMPDCase</shortName>
        <shortName evidence="7">OMPdecase</shortName>
    </alternativeName>
</protein>
<feature type="domain" description="Orotidine 5'-phosphate decarboxylase" evidence="8">
    <location>
        <begin position="24"/>
        <end position="277"/>
    </location>
</feature>
<evidence type="ECO:0000313" key="10">
    <source>
        <dbReference type="Proteomes" id="UP000176288"/>
    </source>
</evidence>
<sequence>MSTENDLSQSFGARLATKMREAGPVCVGIDPHPNLLAAWDLPDSAQGLEKFGMTVLEAVGEQAAAFKPQSAFFERHGAKGVAALETILQEAKSAGFLTILDVKRGDIGSTMSAYAESFLTPGAPSEADAITLSPYLGLGSLAPAHELAVKHGKGLFVLALTSNPEGASVQHSQNAQGQAVARMIAEGVAQWNQPAREAGLMGSFGLVVGATIGSAAQDLGLDLGAVNGPMLAPGVGAQGAGGAELSQVFGHDLSLVLASSSRGILKGGPTLAGLQAAFADTLAEVKQAVGC</sequence>
<dbReference type="RefSeq" id="WP_071164090.1">
    <property type="nucleotide sequence ID" value="NZ_CP017812.1"/>
</dbReference>
<evidence type="ECO:0000259" key="8">
    <source>
        <dbReference type="SMART" id="SM00934"/>
    </source>
</evidence>
<dbReference type="HAMAP" id="MF_01215">
    <property type="entry name" value="OMPdecase_type2"/>
    <property type="match status" value="1"/>
</dbReference>
<dbReference type="InterPro" id="IPR011995">
    <property type="entry name" value="OMPdecase_type-2"/>
</dbReference>
<dbReference type="OrthoDB" id="9808470at2"/>
<dbReference type="PANTHER" id="PTHR43375:SF1">
    <property type="entry name" value="OROTIDINE 5'-PHOSPHATE DECARBOXYLASE"/>
    <property type="match status" value="1"/>
</dbReference>
<keyword evidence="10" id="KW-1185">Reference proteome</keyword>
<dbReference type="GO" id="GO:0004590">
    <property type="term" value="F:orotidine-5'-phosphate decarboxylase activity"/>
    <property type="evidence" value="ECO:0007669"/>
    <property type="project" value="UniProtKB-UniRule"/>
</dbReference>
<evidence type="ECO:0000313" key="9">
    <source>
        <dbReference type="EMBL" id="AOZ72624.1"/>
    </source>
</evidence>
<dbReference type="InterPro" id="IPR011060">
    <property type="entry name" value="RibuloseP-bd_barrel"/>
</dbReference>
<dbReference type="InterPro" id="IPR018089">
    <property type="entry name" value="OMPdecase_AS"/>
</dbReference>
<evidence type="ECO:0000256" key="6">
    <source>
        <dbReference type="ARBA" id="ARBA00049157"/>
    </source>
</evidence>
<evidence type="ECO:0000256" key="2">
    <source>
        <dbReference type="ARBA" id="ARBA00008847"/>
    </source>
</evidence>
<evidence type="ECO:0000256" key="5">
    <source>
        <dbReference type="ARBA" id="ARBA00023239"/>
    </source>
</evidence>
<dbReference type="PROSITE" id="PS00156">
    <property type="entry name" value="OMPDECASE"/>
    <property type="match status" value="1"/>
</dbReference>
<dbReference type="Pfam" id="PF00215">
    <property type="entry name" value="OMPdecase"/>
    <property type="match status" value="1"/>
</dbReference>
<dbReference type="UniPathway" id="UPA00070">
    <property type="reaction ID" value="UER00120"/>
</dbReference>
<accession>A0A1D9MJZ3</accession>
<dbReference type="STRING" id="1912795.BK816_04360"/>
<dbReference type="SMART" id="SM00934">
    <property type="entry name" value="OMPdecase"/>
    <property type="match status" value="1"/>
</dbReference>
<reference evidence="9 10" key="1">
    <citation type="submission" date="2016-10" db="EMBL/GenBank/DDBJ databases">
        <title>Actinomyces aegypiusis sp. nov., isolated from the Aegypius monachus in Qinghai Tibet Plateau China.</title>
        <authorList>
            <person name="Wang Y."/>
        </authorList>
    </citation>
    <scope>NUCLEOTIDE SEQUENCE [LARGE SCALE GENOMIC DNA]</scope>
    <source>
        <strain evidence="9 10">VUL4_3</strain>
    </source>
</reference>